<dbReference type="Gene3D" id="3.40.50.720">
    <property type="entry name" value="NAD(P)-binding Rossmann-like Domain"/>
    <property type="match status" value="1"/>
</dbReference>
<dbReference type="Proteomes" id="UP000280008">
    <property type="component" value="Unassembled WGS sequence"/>
</dbReference>
<dbReference type="GO" id="GO:0016491">
    <property type="term" value="F:oxidoreductase activity"/>
    <property type="evidence" value="ECO:0007669"/>
    <property type="project" value="UniProtKB-KW"/>
</dbReference>
<evidence type="ECO:0000256" key="3">
    <source>
        <dbReference type="RuleBase" id="RU000363"/>
    </source>
</evidence>
<comment type="similarity">
    <text evidence="1 3">Belongs to the short-chain dehydrogenases/reductases (SDR) family.</text>
</comment>
<evidence type="ECO:0000313" key="4">
    <source>
        <dbReference type="EMBL" id="RKR75537.1"/>
    </source>
</evidence>
<reference evidence="4 5" key="1">
    <citation type="submission" date="2018-10" db="EMBL/GenBank/DDBJ databases">
        <title>Sequencing the genomes of 1000 actinobacteria strains.</title>
        <authorList>
            <person name="Klenk H.-P."/>
        </authorList>
    </citation>
    <scope>NUCLEOTIDE SEQUENCE [LARGE SCALE GENOMIC DNA]</scope>
    <source>
        <strain evidence="4 5">DSM 17894</strain>
    </source>
</reference>
<keyword evidence="5" id="KW-1185">Reference proteome</keyword>
<dbReference type="AlphaFoldDB" id="A0A495IHS7"/>
<dbReference type="RefSeq" id="WP_121370318.1">
    <property type="nucleotide sequence ID" value="NZ_RBKS01000001.1"/>
</dbReference>
<dbReference type="EMBL" id="RBKS01000001">
    <property type="protein sequence ID" value="RKR75537.1"/>
    <property type="molecule type" value="Genomic_DNA"/>
</dbReference>
<keyword evidence="2" id="KW-0560">Oxidoreductase</keyword>
<dbReference type="OrthoDB" id="9797538at2"/>
<dbReference type="SUPFAM" id="SSF51735">
    <property type="entry name" value="NAD(P)-binding Rossmann-fold domains"/>
    <property type="match status" value="1"/>
</dbReference>
<dbReference type="Pfam" id="PF00106">
    <property type="entry name" value="adh_short"/>
    <property type="match status" value="1"/>
</dbReference>
<dbReference type="PRINTS" id="PR00080">
    <property type="entry name" value="SDRFAMILY"/>
</dbReference>
<gene>
    <name evidence="4" type="ORF">C8E83_2685</name>
</gene>
<proteinExistence type="inferred from homology"/>
<dbReference type="PANTHER" id="PTHR43086:SF3">
    <property type="entry name" value="NADP-DEPENDENT 3-HYDROXY ACID DEHYDROGENASE YDFG"/>
    <property type="match status" value="1"/>
</dbReference>
<dbReference type="PIRSF" id="PIRSF000126">
    <property type="entry name" value="11-beta-HSD1"/>
    <property type="match status" value="1"/>
</dbReference>
<dbReference type="CDD" id="cd05233">
    <property type="entry name" value="SDR_c"/>
    <property type="match status" value="1"/>
</dbReference>
<comment type="caution">
    <text evidence="4">The sequence shown here is derived from an EMBL/GenBank/DDBJ whole genome shotgun (WGS) entry which is preliminary data.</text>
</comment>
<protein>
    <recommendedName>
        <fullName evidence="6">Short-subunit dehydrogenase</fullName>
    </recommendedName>
</protein>
<sequence>MTDTALITGASTGIGAAFARRLAADGLDLVLVARSEQKLSELADVIRAESGVTVTVLARDLGEDGASRALFDDVAAAGITVDFLMNNAGFGAHAAVADSDPDRLGAMVRLNCEVVTELSQRFLPGMIARHHGTIVNVASNAAYQPLPTMATYGATKAFVLSFTEALWHEVKGTGVRVLALCPGPTDTPFFEIAGEDFAGESKRTTDQLIATAKRALAQGRPSVVDGPRNSLLAHTVGLLPKRAALWGAEKFVAPRA</sequence>
<dbReference type="PRINTS" id="PR00081">
    <property type="entry name" value="GDHRDH"/>
</dbReference>
<dbReference type="InterPro" id="IPR002347">
    <property type="entry name" value="SDR_fam"/>
</dbReference>
<organism evidence="4 5">
    <name type="scientific">Frondihabitans australicus</name>
    <dbReference type="NCBI Taxonomy" id="386892"/>
    <lineage>
        <taxon>Bacteria</taxon>
        <taxon>Bacillati</taxon>
        <taxon>Actinomycetota</taxon>
        <taxon>Actinomycetes</taxon>
        <taxon>Micrococcales</taxon>
        <taxon>Microbacteriaceae</taxon>
        <taxon>Frondihabitans</taxon>
    </lineage>
</organism>
<dbReference type="InterPro" id="IPR036291">
    <property type="entry name" value="NAD(P)-bd_dom_sf"/>
</dbReference>
<dbReference type="PANTHER" id="PTHR43086">
    <property type="entry name" value="VERY-LONG-CHAIN 3-OXOOACYL-COA REDUCTASE"/>
    <property type="match status" value="1"/>
</dbReference>
<name>A0A495IHS7_9MICO</name>
<evidence type="ECO:0000313" key="5">
    <source>
        <dbReference type="Proteomes" id="UP000280008"/>
    </source>
</evidence>
<evidence type="ECO:0000256" key="2">
    <source>
        <dbReference type="ARBA" id="ARBA00023002"/>
    </source>
</evidence>
<accession>A0A495IHS7</accession>
<evidence type="ECO:0000256" key="1">
    <source>
        <dbReference type="ARBA" id="ARBA00006484"/>
    </source>
</evidence>
<evidence type="ECO:0008006" key="6">
    <source>
        <dbReference type="Google" id="ProtNLM"/>
    </source>
</evidence>